<feature type="non-terminal residue" evidence="1">
    <location>
        <position position="1"/>
    </location>
</feature>
<proteinExistence type="predicted"/>
<gene>
    <name evidence="1" type="ORF">AVDCRST_MAG92-172</name>
</gene>
<dbReference type="AlphaFoldDB" id="A0A6J4H6F8"/>
<dbReference type="EMBL" id="CADCTM010000024">
    <property type="protein sequence ID" value="CAA9212750.1"/>
    <property type="molecule type" value="Genomic_DNA"/>
</dbReference>
<evidence type="ECO:0000313" key="1">
    <source>
        <dbReference type="EMBL" id="CAA9212750.1"/>
    </source>
</evidence>
<organism evidence="1">
    <name type="scientific">uncultured Coleofasciculus sp</name>
    <dbReference type="NCBI Taxonomy" id="1267456"/>
    <lineage>
        <taxon>Bacteria</taxon>
        <taxon>Bacillati</taxon>
        <taxon>Cyanobacteriota</taxon>
        <taxon>Cyanophyceae</taxon>
        <taxon>Coleofasciculales</taxon>
        <taxon>Coleofasciculaceae</taxon>
        <taxon>Coleofasciculus</taxon>
        <taxon>environmental samples</taxon>
    </lineage>
</organism>
<reference evidence="1" key="1">
    <citation type="submission" date="2020-02" db="EMBL/GenBank/DDBJ databases">
        <authorList>
            <person name="Meier V. D."/>
        </authorList>
    </citation>
    <scope>NUCLEOTIDE SEQUENCE</scope>
    <source>
        <strain evidence="1">AVDCRST_MAG92</strain>
    </source>
</reference>
<accession>A0A6J4H6F8</accession>
<sequence>WNERLQIATALPGRAFKPILGFPTTQKTRMRRRLKDKRIATGSSVRPVVAQSRCGSSLRANGKNPTLTRCCSTKFKHSTRY</sequence>
<feature type="non-terminal residue" evidence="1">
    <location>
        <position position="81"/>
    </location>
</feature>
<protein>
    <submittedName>
        <fullName evidence="1">Uncharacterized protein</fullName>
    </submittedName>
</protein>
<name>A0A6J4H6F8_9CYAN</name>